<sequence>MFEAAPSDLPSFDDQPPRPERVRLIDMQRRPSVARAPQPAGPACAPRPARNLDRPEHLAAIEAALAELRPRLQADGGDCCLVGVEGDVVRIRMSGACSGCQLASMTVLGVRMKLIEKLGFPVKVVPV</sequence>
<dbReference type="GO" id="GO:0005506">
    <property type="term" value="F:iron ion binding"/>
    <property type="evidence" value="ECO:0007669"/>
    <property type="project" value="InterPro"/>
</dbReference>
<dbReference type="InterPro" id="IPR001075">
    <property type="entry name" value="NIF_FeS_clus_asmbl_NifU_C"/>
</dbReference>
<accession>A0A366EPT4</accession>
<name>A0A366EPT4_9HYPH</name>
<protein>
    <submittedName>
        <fullName evidence="3">Fe-S cluster biogenesis protein NfuA</fullName>
    </submittedName>
</protein>
<gene>
    <name evidence="3" type="ORF">DFR50_14441</name>
</gene>
<dbReference type="AlphaFoldDB" id="A0A366EPT4"/>
<keyword evidence="4" id="KW-1185">Reference proteome</keyword>
<dbReference type="GO" id="GO:0051536">
    <property type="term" value="F:iron-sulfur cluster binding"/>
    <property type="evidence" value="ECO:0007669"/>
    <property type="project" value="InterPro"/>
</dbReference>
<dbReference type="Gene3D" id="3.30.300.130">
    <property type="entry name" value="Fe-S cluster assembly (FSCA)"/>
    <property type="match status" value="1"/>
</dbReference>
<dbReference type="Pfam" id="PF01106">
    <property type="entry name" value="NifU"/>
    <property type="match status" value="1"/>
</dbReference>
<proteinExistence type="predicted"/>
<feature type="region of interest" description="Disordered" evidence="1">
    <location>
        <begin position="1"/>
        <end position="20"/>
    </location>
</feature>
<dbReference type="EMBL" id="QNRK01000044">
    <property type="protein sequence ID" value="RBP03485.1"/>
    <property type="molecule type" value="Genomic_DNA"/>
</dbReference>
<organism evidence="3 4">
    <name type="scientific">Roseiarcus fermentans</name>
    <dbReference type="NCBI Taxonomy" id="1473586"/>
    <lineage>
        <taxon>Bacteria</taxon>
        <taxon>Pseudomonadati</taxon>
        <taxon>Pseudomonadota</taxon>
        <taxon>Alphaproteobacteria</taxon>
        <taxon>Hyphomicrobiales</taxon>
        <taxon>Roseiarcaceae</taxon>
        <taxon>Roseiarcus</taxon>
    </lineage>
</organism>
<comment type="caution">
    <text evidence="3">The sequence shown here is derived from an EMBL/GenBank/DDBJ whole genome shotgun (WGS) entry which is preliminary data.</text>
</comment>
<evidence type="ECO:0000256" key="1">
    <source>
        <dbReference type="SAM" id="MobiDB-lite"/>
    </source>
</evidence>
<dbReference type="RefSeq" id="WP_245428180.1">
    <property type="nucleotide sequence ID" value="NZ_QNRK01000044.1"/>
</dbReference>
<evidence type="ECO:0000259" key="2">
    <source>
        <dbReference type="Pfam" id="PF01106"/>
    </source>
</evidence>
<feature type="region of interest" description="Disordered" evidence="1">
    <location>
        <begin position="25"/>
        <end position="51"/>
    </location>
</feature>
<feature type="domain" description="NIF system FeS cluster assembly NifU C-terminal" evidence="2">
    <location>
        <begin position="61"/>
        <end position="124"/>
    </location>
</feature>
<feature type="compositionally biased region" description="Low complexity" evidence="1">
    <location>
        <begin position="34"/>
        <end position="49"/>
    </location>
</feature>
<dbReference type="InterPro" id="IPR034904">
    <property type="entry name" value="FSCA_dom_sf"/>
</dbReference>
<dbReference type="Proteomes" id="UP000253529">
    <property type="component" value="Unassembled WGS sequence"/>
</dbReference>
<dbReference type="GO" id="GO:0016226">
    <property type="term" value="P:iron-sulfur cluster assembly"/>
    <property type="evidence" value="ECO:0007669"/>
    <property type="project" value="InterPro"/>
</dbReference>
<evidence type="ECO:0000313" key="3">
    <source>
        <dbReference type="EMBL" id="RBP03485.1"/>
    </source>
</evidence>
<dbReference type="SUPFAM" id="SSF117916">
    <property type="entry name" value="Fe-S cluster assembly (FSCA) domain-like"/>
    <property type="match status" value="1"/>
</dbReference>
<reference evidence="3 4" key="1">
    <citation type="submission" date="2018-06" db="EMBL/GenBank/DDBJ databases">
        <title>Genomic Encyclopedia of Type Strains, Phase IV (KMG-IV): sequencing the most valuable type-strain genomes for metagenomic binning, comparative biology and taxonomic classification.</title>
        <authorList>
            <person name="Goeker M."/>
        </authorList>
    </citation>
    <scope>NUCLEOTIDE SEQUENCE [LARGE SCALE GENOMIC DNA]</scope>
    <source>
        <strain evidence="3 4">DSM 24875</strain>
    </source>
</reference>
<evidence type="ECO:0000313" key="4">
    <source>
        <dbReference type="Proteomes" id="UP000253529"/>
    </source>
</evidence>